<evidence type="ECO:0000313" key="2">
    <source>
        <dbReference type="EMBL" id="KAJ1346216.1"/>
    </source>
</evidence>
<reference evidence="2" key="1">
    <citation type="submission" date="2021-06" db="EMBL/GenBank/DDBJ databases">
        <title>Parelaphostrongylus tenuis whole genome reference sequence.</title>
        <authorList>
            <person name="Garwood T.J."/>
            <person name="Larsen P.A."/>
            <person name="Fountain-Jones N.M."/>
            <person name="Garbe J.R."/>
            <person name="Macchietto M.G."/>
            <person name="Kania S.A."/>
            <person name="Gerhold R.W."/>
            <person name="Richards J.E."/>
            <person name="Wolf T.M."/>
        </authorList>
    </citation>
    <scope>NUCLEOTIDE SEQUENCE</scope>
    <source>
        <strain evidence="2">MNPRO001-30</strain>
        <tissue evidence="2">Meninges</tissue>
    </source>
</reference>
<organism evidence="2 3">
    <name type="scientific">Parelaphostrongylus tenuis</name>
    <name type="common">Meningeal worm</name>
    <dbReference type="NCBI Taxonomy" id="148309"/>
    <lineage>
        <taxon>Eukaryota</taxon>
        <taxon>Metazoa</taxon>
        <taxon>Ecdysozoa</taxon>
        <taxon>Nematoda</taxon>
        <taxon>Chromadorea</taxon>
        <taxon>Rhabditida</taxon>
        <taxon>Rhabditina</taxon>
        <taxon>Rhabditomorpha</taxon>
        <taxon>Strongyloidea</taxon>
        <taxon>Metastrongylidae</taxon>
        <taxon>Parelaphostrongylus</taxon>
    </lineage>
</organism>
<comment type="caution">
    <text evidence="2">The sequence shown here is derived from an EMBL/GenBank/DDBJ whole genome shotgun (WGS) entry which is preliminary data.</text>
</comment>
<feature type="signal peptide" evidence="1">
    <location>
        <begin position="1"/>
        <end position="24"/>
    </location>
</feature>
<evidence type="ECO:0000313" key="3">
    <source>
        <dbReference type="Proteomes" id="UP001196413"/>
    </source>
</evidence>
<dbReference type="AlphaFoldDB" id="A0AAD5MEI3"/>
<dbReference type="PROSITE" id="PS51257">
    <property type="entry name" value="PROKAR_LIPOPROTEIN"/>
    <property type="match status" value="1"/>
</dbReference>
<evidence type="ECO:0000256" key="1">
    <source>
        <dbReference type="SAM" id="SignalP"/>
    </source>
</evidence>
<keyword evidence="3" id="KW-1185">Reference proteome</keyword>
<accession>A0AAD5MEI3</accession>
<protein>
    <submittedName>
        <fullName evidence="2">Uncharacterized protein</fullName>
    </submittedName>
</protein>
<keyword evidence="1" id="KW-0732">Signal</keyword>
<proteinExistence type="predicted"/>
<dbReference type="Proteomes" id="UP001196413">
    <property type="component" value="Unassembled WGS sequence"/>
</dbReference>
<dbReference type="EMBL" id="JAHQIW010000147">
    <property type="protein sequence ID" value="KAJ1346216.1"/>
    <property type="molecule type" value="Genomic_DNA"/>
</dbReference>
<feature type="chain" id="PRO_5041943853" evidence="1">
    <location>
        <begin position="25"/>
        <end position="130"/>
    </location>
</feature>
<name>A0AAD5MEI3_PARTN</name>
<gene>
    <name evidence="2" type="ORF">KIN20_000958</name>
</gene>
<sequence length="130" mass="13986">MEKSASSFHRFMISLLVTFSTVLGCGVIPAGQAVTKDFTITDFTLPVAMVYSTAADVEARVPGIATTKERAKGFITRLVMQTFLDVLESHARSALLPVPVISAIMSQLTVSITYEPSGMQESHLSYIGKG</sequence>